<dbReference type="InterPro" id="IPR011989">
    <property type="entry name" value="ARM-like"/>
</dbReference>
<feature type="compositionally biased region" description="Low complexity" evidence="10">
    <location>
        <begin position="538"/>
        <end position="552"/>
    </location>
</feature>
<dbReference type="PANTHER" id="PTHR47249:SF1">
    <property type="entry name" value="VACUOLAR PROTEIN 8"/>
    <property type="match status" value="1"/>
</dbReference>
<feature type="compositionally biased region" description="Polar residues" evidence="10">
    <location>
        <begin position="594"/>
        <end position="605"/>
    </location>
</feature>
<dbReference type="PANTHER" id="PTHR47249">
    <property type="entry name" value="VACUOLAR PROTEIN 8"/>
    <property type="match status" value="1"/>
</dbReference>
<dbReference type="SUPFAM" id="SSF48371">
    <property type="entry name" value="ARM repeat"/>
    <property type="match status" value="1"/>
</dbReference>
<keyword evidence="4" id="KW-0677">Repeat</keyword>
<dbReference type="PROSITE" id="PS50176">
    <property type="entry name" value="ARM_REPEAT"/>
    <property type="match status" value="7"/>
</dbReference>
<evidence type="ECO:0000256" key="7">
    <source>
        <dbReference type="ARBA" id="ARBA00024821"/>
    </source>
</evidence>
<comment type="caution">
    <text evidence="11">The sequence shown here is derived from an EMBL/GenBank/DDBJ whole genome shotgun (WGS) entry which is preliminary data.</text>
</comment>
<evidence type="ECO:0000256" key="5">
    <source>
        <dbReference type="ARBA" id="ARBA00023136"/>
    </source>
</evidence>
<dbReference type="InterPro" id="IPR000225">
    <property type="entry name" value="Armadillo"/>
</dbReference>
<evidence type="ECO:0000313" key="11">
    <source>
        <dbReference type="EMBL" id="KAF7340065.1"/>
    </source>
</evidence>
<feature type="region of interest" description="Disordered" evidence="10">
    <location>
        <begin position="586"/>
        <end position="626"/>
    </location>
</feature>
<feature type="compositionally biased region" description="Basic and acidic residues" evidence="10">
    <location>
        <begin position="606"/>
        <end position="617"/>
    </location>
</feature>
<feature type="compositionally biased region" description="Polar residues" evidence="10">
    <location>
        <begin position="553"/>
        <end position="563"/>
    </location>
</feature>
<evidence type="ECO:0000256" key="2">
    <source>
        <dbReference type="ARBA" id="ARBA00005462"/>
    </source>
</evidence>
<reference evidence="11" key="1">
    <citation type="submission" date="2020-05" db="EMBL/GenBank/DDBJ databases">
        <title>Mycena genomes resolve the evolution of fungal bioluminescence.</title>
        <authorList>
            <person name="Tsai I.J."/>
        </authorList>
    </citation>
    <scope>NUCLEOTIDE SEQUENCE</scope>
    <source>
        <strain evidence="11">CCC161011</strain>
    </source>
</reference>
<evidence type="ECO:0000256" key="6">
    <source>
        <dbReference type="ARBA" id="ARBA00023288"/>
    </source>
</evidence>
<dbReference type="GO" id="GO:0000045">
    <property type="term" value="P:autophagosome assembly"/>
    <property type="evidence" value="ECO:0007669"/>
    <property type="project" value="TreeGrafter"/>
</dbReference>
<comment type="similarity">
    <text evidence="2">Belongs to the beta-catenin family.</text>
</comment>
<dbReference type="AlphaFoldDB" id="A0A8H6XER1"/>
<keyword evidence="3" id="KW-0926">Vacuole</keyword>
<dbReference type="GO" id="GO:0000329">
    <property type="term" value="C:fungal-type vacuole membrane"/>
    <property type="evidence" value="ECO:0007669"/>
    <property type="project" value="TreeGrafter"/>
</dbReference>
<proteinExistence type="inferred from homology"/>
<comment type="subcellular location">
    <subcellularLocation>
        <location evidence="1">Vacuole membrane</location>
        <topology evidence="1">Lipid-anchor</topology>
    </subcellularLocation>
</comment>
<evidence type="ECO:0000256" key="8">
    <source>
        <dbReference type="ARBA" id="ARBA00026209"/>
    </source>
</evidence>
<accession>A0A8H6XER1</accession>
<sequence>MGNVASCCESCFHSRRSQTYEPLLLENEREAVADLLQYLENRTTTNFFTGSPLSALTTLSFSDNVDLQRSAALAFAEITEKEVRPVGRDTLDPILFLLSSHDTEVQRAASAALGNLAVNTDNKLLIVKLGGLEPLIRQMLSPNVEVQCNAVGCVTNLATHDDNKTKIAKSGALVPLTRLARSKDMRVQRNATGALLNMTHSDENRQQLVNAGAIPVLVSLLNSPDTDVQYYCTTALSNIAVDGANRKKLAQSEPKLVTSLVMLMDSSSLKVQCQAALALRNLASDEKYQLEIVKADGLLSLLRLLQSTYLPLILSSAACVRNVSIHPANESPIIESGFLQPLINLLSFKENEEVQCHAISTLRNLAASSEKNKTAIVKAGAVQSIKELVLEVPMNVQSEMTACVAVLALSDDLKGQLLEMGVCEVLIPLTNSASSEVQGNSAAALGNLSSKDGRNSPDDYSAFNDVWDKPDGGMHRILQCGQSCSCSNLEVRHRLSFLPPLLSLTVIHFSSATVDPQLISNIRNSTLLIPNIRNLASSRTSSHSSSVGTPTSHRSQSQSYQDTETGEGAGEIQQLGRRIIEILEGEEPVAGSLPSGSHMQPGSSVESDHEELRRSVREAFAPGSHR</sequence>
<comment type="function">
    <text evidence="7">Functions in both vacuole inheritance and protein targeting from the cytoplasm to vacuole.</text>
</comment>
<feature type="repeat" description="ARM" evidence="9">
    <location>
        <begin position="337"/>
        <end position="380"/>
    </location>
</feature>
<evidence type="ECO:0000256" key="4">
    <source>
        <dbReference type="ARBA" id="ARBA00022737"/>
    </source>
</evidence>
<protein>
    <recommendedName>
        <fullName evidence="8">Vacuolar protein 8</fullName>
    </recommendedName>
</protein>
<feature type="repeat" description="ARM" evidence="9">
    <location>
        <begin position="89"/>
        <end position="131"/>
    </location>
</feature>
<evidence type="ECO:0000256" key="10">
    <source>
        <dbReference type="SAM" id="MobiDB-lite"/>
    </source>
</evidence>
<feature type="region of interest" description="Disordered" evidence="10">
    <location>
        <begin position="538"/>
        <end position="569"/>
    </location>
</feature>
<evidence type="ECO:0000256" key="9">
    <source>
        <dbReference type="PROSITE-ProRule" id="PRU00259"/>
    </source>
</evidence>
<keyword evidence="6" id="KW-0449">Lipoprotein</keyword>
<evidence type="ECO:0000313" key="12">
    <source>
        <dbReference type="Proteomes" id="UP000620124"/>
    </source>
</evidence>
<keyword evidence="12" id="KW-1185">Reference proteome</keyword>
<dbReference type="Pfam" id="PF00514">
    <property type="entry name" value="Arm"/>
    <property type="match status" value="6"/>
</dbReference>
<name>A0A8H6XER1_9AGAR</name>
<dbReference type="FunFam" id="1.25.10.10:FF:000131">
    <property type="entry name" value="Vacuolar protein 8"/>
    <property type="match status" value="1"/>
</dbReference>
<gene>
    <name evidence="11" type="ORF">MVEN_01924600</name>
</gene>
<feature type="repeat" description="ARM" evidence="9">
    <location>
        <begin position="171"/>
        <end position="213"/>
    </location>
</feature>
<dbReference type="Gene3D" id="1.25.10.10">
    <property type="entry name" value="Leucine-rich Repeat Variant"/>
    <property type="match status" value="3"/>
</dbReference>
<feature type="repeat" description="ARM" evidence="9">
    <location>
        <begin position="212"/>
        <end position="252"/>
    </location>
</feature>
<feature type="repeat" description="ARM" evidence="9">
    <location>
        <begin position="130"/>
        <end position="172"/>
    </location>
</feature>
<feature type="repeat" description="ARM" evidence="9">
    <location>
        <begin position="296"/>
        <end position="338"/>
    </location>
</feature>
<organism evidence="11 12">
    <name type="scientific">Mycena venus</name>
    <dbReference type="NCBI Taxonomy" id="2733690"/>
    <lineage>
        <taxon>Eukaryota</taxon>
        <taxon>Fungi</taxon>
        <taxon>Dikarya</taxon>
        <taxon>Basidiomycota</taxon>
        <taxon>Agaricomycotina</taxon>
        <taxon>Agaricomycetes</taxon>
        <taxon>Agaricomycetidae</taxon>
        <taxon>Agaricales</taxon>
        <taxon>Marasmiineae</taxon>
        <taxon>Mycenaceae</taxon>
        <taxon>Mycena</taxon>
    </lineage>
</organism>
<dbReference type="OrthoDB" id="7537227at2759"/>
<dbReference type="GO" id="GO:0071562">
    <property type="term" value="P:nucleus-vacuole junction assembly"/>
    <property type="evidence" value="ECO:0007669"/>
    <property type="project" value="InterPro"/>
</dbReference>
<evidence type="ECO:0000256" key="3">
    <source>
        <dbReference type="ARBA" id="ARBA00022554"/>
    </source>
</evidence>
<dbReference type="EMBL" id="JACAZI010000019">
    <property type="protein sequence ID" value="KAF7340065.1"/>
    <property type="molecule type" value="Genomic_DNA"/>
</dbReference>
<dbReference type="FunFam" id="1.25.10.10:FF:000128">
    <property type="entry name" value="Vacuolar protein-like protein 8"/>
    <property type="match status" value="1"/>
</dbReference>
<dbReference type="GO" id="GO:0043495">
    <property type="term" value="F:protein-membrane adaptor activity"/>
    <property type="evidence" value="ECO:0007669"/>
    <property type="project" value="InterPro"/>
</dbReference>
<dbReference type="SMART" id="SM00185">
    <property type="entry name" value="ARM"/>
    <property type="match status" value="9"/>
</dbReference>
<dbReference type="InterPro" id="IPR016024">
    <property type="entry name" value="ARM-type_fold"/>
</dbReference>
<keyword evidence="5" id="KW-0472">Membrane</keyword>
<dbReference type="Proteomes" id="UP000620124">
    <property type="component" value="Unassembled WGS sequence"/>
</dbReference>
<evidence type="ECO:0000256" key="1">
    <source>
        <dbReference type="ARBA" id="ARBA00004592"/>
    </source>
</evidence>
<feature type="repeat" description="ARM" evidence="9">
    <location>
        <begin position="255"/>
        <end position="297"/>
    </location>
</feature>
<dbReference type="InterPro" id="IPR045156">
    <property type="entry name" value="Vac8"/>
</dbReference>